<dbReference type="SUPFAM" id="SSF52058">
    <property type="entry name" value="L domain-like"/>
    <property type="match status" value="1"/>
</dbReference>
<evidence type="ECO:0000313" key="1">
    <source>
        <dbReference type="EMBL" id="KAJ8983099.1"/>
    </source>
</evidence>
<organism evidence="1 2">
    <name type="scientific">Molorchus minor</name>
    <dbReference type="NCBI Taxonomy" id="1323400"/>
    <lineage>
        <taxon>Eukaryota</taxon>
        <taxon>Metazoa</taxon>
        <taxon>Ecdysozoa</taxon>
        <taxon>Arthropoda</taxon>
        <taxon>Hexapoda</taxon>
        <taxon>Insecta</taxon>
        <taxon>Pterygota</taxon>
        <taxon>Neoptera</taxon>
        <taxon>Endopterygota</taxon>
        <taxon>Coleoptera</taxon>
        <taxon>Polyphaga</taxon>
        <taxon>Cucujiformia</taxon>
        <taxon>Chrysomeloidea</taxon>
        <taxon>Cerambycidae</taxon>
        <taxon>Lamiinae</taxon>
        <taxon>Monochamini</taxon>
        <taxon>Molorchus</taxon>
    </lineage>
</organism>
<sequence length="73" mass="8399">MGKQLNLSHNRISFLTRKTFPSNPYIPYKLKEIDLSYNSMPVITFDLTIGTSKLEKLNLSHNAIADIRKDCSR</sequence>
<keyword evidence="2" id="KW-1185">Reference proteome</keyword>
<dbReference type="EMBL" id="JAPWTJ010000094">
    <property type="protein sequence ID" value="KAJ8983099.1"/>
    <property type="molecule type" value="Genomic_DNA"/>
</dbReference>
<evidence type="ECO:0000313" key="2">
    <source>
        <dbReference type="Proteomes" id="UP001162164"/>
    </source>
</evidence>
<reference evidence="1" key="1">
    <citation type="journal article" date="2023" name="Insect Mol. Biol.">
        <title>Genome sequencing provides insights into the evolution of gene families encoding plant cell wall-degrading enzymes in longhorned beetles.</title>
        <authorList>
            <person name="Shin N.R."/>
            <person name="Okamura Y."/>
            <person name="Kirsch R."/>
            <person name="Pauchet Y."/>
        </authorList>
    </citation>
    <scope>NUCLEOTIDE SEQUENCE</scope>
    <source>
        <strain evidence="1">MMC_N1</strain>
    </source>
</reference>
<dbReference type="InterPro" id="IPR001611">
    <property type="entry name" value="Leu-rich_rpt"/>
</dbReference>
<gene>
    <name evidence="1" type="ORF">NQ317_001842</name>
</gene>
<dbReference type="PROSITE" id="PS51450">
    <property type="entry name" value="LRR"/>
    <property type="match status" value="1"/>
</dbReference>
<dbReference type="Proteomes" id="UP001162164">
    <property type="component" value="Unassembled WGS sequence"/>
</dbReference>
<comment type="caution">
    <text evidence="1">The sequence shown here is derived from an EMBL/GenBank/DDBJ whole genome shotgun (WGS) entry which is preliminary data.</text>
</comment>
<dbReference type="Gene3D" id="3.80.10.10">
    <property type="entry name" value="Ribonuclease Inhibitor"/>
    <property type="match status" value="1"/>
</dbReference>
<name>A0ABQ9JYV4_9CUCU</name>
<protein>
    <submittedName>
        <fullName evidence="1">Uncharacterized protein</fullName>
    </submittedName>
</protein>
<accession>A0ABQ9JYV4</accession>
<dbReference type="InterPro" id="IPR032675">
    <property type="entry name" value="LRR_dom_sf"/>
</dbReference>
<proteinExistence type="predicted"/>
<dbReference type="Pfam" id="PF13855">
    <property type="entry name" value="LRR_8"/>
    <property type="match status" value="1"/>
</dbReference>